<comment type="caution">
    <text evidence="8">The sequence shown here is derived from an EMBL/GenBank/DDBJ whole genome shotgun (WGS) entry which is preliminary data.</text>
</comment>
<feature type="signal peptide" evidence="5">
    <location>
        <begin position="1"/>
        <end position="20"/>
    </location>
</feature>
<feature type="region of interest" description="Disordered" evidence="4">
    <location>
        <begin position="2161"/>
        <end position="2196"/>
    </location>
</feature>
<dbReference type="EMBL" id="BSST01000001">
    <property type="protein sequence ID" value="GLX79702.1"/>
    <property type="molecule type" value="Genomic_DNA"/>
</dbReference>
<feature type="compositionally biased region" description="Polar residues" evidence="4">
    <location>
        <begin position="2094"/>
        <end position="2114"/>
    </location>
</feature>
<dbReference type="PANTHER" id="PTHR34720:SF9">
    <property type="entry name" value="BLR4714 PROTEIN"/>
    <property type="match status" value="1"/>
</dbReference>
<dbReference type="Proteomes" id="UP001157186">
    <property type="component" value="Unassembled WGS sequence"/>
</dbReference>
<proteinExistence type="predicted"/>
<protein>
    <submittedName>
        <fullName evidence="8">GlyGly-CTERM sorting domain-containing protein</fullName>
    </submittedName>
</protein>
<dbReference type="NCBIfam" id="NF041766">
    <property type="entry name" value="choice_anch_U"/>
    <property type="match status" value="1"/>
</dbReference>
<evidence type="ECO:0000256" key="5">
    <source>
        <dbReference type="SAM" id="SignalP"/>
    </source>
</evidence>
<evidence type="ECO:0000259" key="6">
    <source>
        <dbReference type="Pfam" id="PF03160"/>
    </source>
</evidence>
<organism evidence="8 9">
    <name type="scientific">Thalassotalea insulae</name>
    <dbReference type="NCBI Taxonomy" id="2056778"/>
    <lineage>
        <taxon>Bacteria</taxon>
        <taxon>Pseudomonadati</taxon>
        <taxon>Pseudomonadota</taxon>
        <taxon>Gammaproteobacteria</taxon>
        <taxon>Alteromonadales</taxon>
        <taxon>Colwelliaceae</taxon>
        <taxon>Thalassotalea</taxon>
    </lineage>
</organism>
<feature type="domain" description="Calx-beta" evidence="6">
    <location>
        <begin position="1037"/>
        <end position="1155"/>
    </location>
</feature>
<feature type="chain" id="PRO_5045119808" evidence="5">
    <location>
        <begin position="21"/>
        <end position="2600"/>
    </location>
</feature>
<evidence type="ECO:0000256" key="2">
    <source>
        <dbReference type="ARBA" id="ARBA00022737"/>
    </source>
</evidence>
<name>A0ABQ6GWG1_9GAMM</name>
<keyword evidence="2" id="KW-0677">Repeat</keyword>
<evidence type="ECO:0000313" key="9">
    <source>
        <dbReference type="Proteomes" id="UP001157186"/>
    </source>
</evidence>
<dbReference type="InterPro" id="IPR003644">
    <property type="entry name" value="Calx_beta"/>
</dbReference>
<sequence length="2600" mass="264322">MKQSKLNQVMAVMMPLGVSAFAPSVGAYYRQTSKEQFTTIDNGVPLASTTSQLALKQGASSPLSAADLYTKVPAEQSLAIKQLKAATVIDVPVIDKVQLTRSTAVKELVIVDTAVDDYATLIRDINPNVEVRFIDKTKPGLEQLNNILADYHGLTALHLVSHGADGVLQLGTDNVQEQDLKLGQSLSILEQVMADDADVLLYGCNLAKSAKGKALLELINNNAKVDVAASNDYTGAKQQNGDWELEVVRGNINAKQPFSEIALNNFAHVLAFTGTINFSTVTTAGALGGGSGTNAEFGGAGGYTLVLDGAAASTYGGFGRGYSSSGESQLTLSFSGNESFQPSSIYVYNISGLTDTFVVTADVAGSVNSGALNDSAGTTIDLSSFGAGVTKLYISVQDSSGYFSVDNFAVANVAPANSAPTIANLNGDSFTFTEGDAATLIDQGTAATVTDADGGDFNAGNMTVTITSGEDAAEDVLSLDTSGTVALAGTTASSNVSVGGTVIGTLGNNIAAGNDLVVNFNVNATPTNTQTLVQAVTFQDTDTDNPTTGARNVRLTVNDGDGGTSANSDITITVSAVNDAPTATGIPTDVTVTEDTASNVDLSAVTFADVDNASLTVTLAASAGTFSTPADGAGVGAGVTETLVNATTITLAGSPADINTYLDTASNIQYTGASNVNGNDAATMTINANDGTVNPLLGTVNLDITAVNDAPTDMTLSASSINQSATGVGADIGTLTSTDVDSGAFTYSLVADGASGSGSCGVGNDVDNASFQINTNILETVGATNASSYKICLQTSDGSASYQEAFTISVADDVAPTISAVSIANSAHKVGDVVTATITVSSDSDDYTTGSGGISGTIDGYTLGSLSKTNDTTYTASFTITDGGTDVAAGSNVPVNFTLADSTGNASGAFTTAISQASDAIYANIPTVNLTADSNTIAEDGGVSVLTATLSGSLNSLWPVDVSVGLAYSGTATVTTDYTKSNTITIASGSSTGTANVTGVGDTLYDAASAETVIVDINSLSVGNEGATNQQTINITDAEAAPTVSLSVGSNAIAENGGTSTITASLEHATYEDVTVNLIYSGTATSGSDYNNTVSASVTISGGSTSANAATGITGVDDVTEEGGETIIIDISSVSGGGATESGTQQQTVTILDDDDTTAPTISSVSVPANGTYATGQNLNFIVNTDEIVTVNTGGGTPRLVLNIGGVTKYASYLSGTGSQALVFRYVVEAGLNDADGVGLSALETNGGTIQDGAANNINTTLNSIGALGGVLVESVSPVVTGVSASTADGSYKAGDVINVTVTFDDTVTVNTTGGTPSLLLETGATDRAATYVSGSASNTLVFDYTVQAGDTSADLDYVATGSLSLNSGTIKDSNGNNASLTLAVPAAAGSLSDGKAIVIDTTAPVSAVVTTPAAPLTVTATTTSVSGTHGEDGVNVKIFKDADNNGTADDSNAPLASGTVAAGSWSLNAPLTLGTNNFVVMALDAAGNASGAVDVSTITRNSPPIVNSDPTGAVVISGSAIEGGTLTADTSSLGDGNGLGTFSYQWQSGGANVGSNSSSYQVVTFDIGNTITVTVNYTDGDGFDESVTSEPTSVVVNTNDSPTGAVLITGVVEEDQTLMADTSTIGDADGLGEFSFQWLRNGVAIEGATTTSYLLGDADVGSVISAIVSYIDGLGTSESLVSAETVAVANINDVPTGNVIISGSAEEDQTLTVSDTLADLDGLGEISYQWLRNAELVEGMTSASYTLTQVDVGATLSVQANYTDGYGQLESVTSAATEVVANVNDLPTGEVVISGVATSGEIVTASHTLSDEDGLGDINYQWQRNGEAISGANVDSYTLTEDDVEQSVTVVASYTDGQGTSESILSNAIIPISGTPIVGSKPEITASADVTVNATGLFTEVDMKTAIATDVEDGDLAVAVDSNSFFSPGSHIVTWSAVDSDGNEATDTQVINVIPLVGLSNNQNTAEGSTVNFNIILNGPAVEYPVIVPYTISGTADIDGSDHDLVDGSVTLESGQLTANVTVNIVDDGAGEGQETIVITLEEPTNAIIGTKASSQIAIFEGNVAPDVSLTATQGDGATRIVSQDGGLVTVSTTVKDPNQNDNHSYDWSNSDSALVDTDDDETTFTLDPSALSPGFYKLRIAVSDGDKVGQDRLKLRIDEVLPELNDQDDSDNDGISDKDEGTGDNDDDGIPDFLDSANLARNVVQERQADDTSFLMETEPGLALTLGEVAFRAKSAKTQVSEDDIVNHGNEGQGANKDESYEYSNGLFDFNVEELPIAGQSVSIVVAQFAPIPADAIYRKLMPSGWQDFVIDDNNSVASAFGSEGFCPPPGDVAYINGLTEGHWCVQLTIEDGGANDADGEVNQSIDDPGGIAVAVTGNTRPEAVDDAIDVKRNHNVYIDVLANDIDVDGDTLTITSANVDIGSVSIEDNQLLFTTELDHYGIANITYGISDSQGGSATGRVVINVVLNNAPVAVDDSAETDNETSIDINVLSNDSDADGDSLTVTQASAEHGSVTINADGSLHYTPASGFEGTDTLSYTISDGDEGESQAVVSVTVKASTPVVIDKPSHRKGGGSMLWILLIGILAVGTRRLAHIKR</sequence>
<dbReference type="Gene3D" id="2.60.40.2700">
    <property type="match status" value="4"/>
</dbReference>
<dbReference type="InterPro" id="IPR013783">
    <property type="entry name" value="Ig-like_fold"/>
</dbReference>
<reference evidence="8 9" key="1">
    <citation type="submission" date="2023-03" db="EMBL/GenBank/DDBJ databases">
        <title>Draft genome sequence of Thalassotalea insulae KCTC 62186T.</title>
        <authorList>
            <person name="Sawabe T."/>
        </authorList>
    </citation>
    <scope>NUCLEOTIDE SEQUENCE [LARGE SCALE GENOMIC DNA]</scope>
    <source>
        <strain evidence="8 9">KCTC 62186</strain>
    </source>
</reference>
<keyword evidence="1 5" id="KW-0732">Signal</keyword>
<evidence type="ECO:0000259" key="7">
    <source>
        <dbReference type="Pfam" id="PF14252"/>
    </source>
</evidence>
<dbReference type="Pfam" id="PF17963">
    <property type="entry name" value="Big_9"/>
    <property type="match status" value="2"/>
</dbReference>
<dbReference type="RefSeq" id="WP_284245631.1">
    <property type="nucleotide sequence ID" value="NZ_BSST01000001.1"/>
</dbReference>
<dbReference type="Pfam" id="PF14252">
    <property type="entry name" value="DUF4347"/>
    <property type="match status" value="1"/>
</dbReference>
<dbReference type="Pfam" id="PF03160">
    <property type="entry name" value="Calx-beta"/>
    <property type="match status" value="2"/>
</dbReference>
<dbReference type="PANTHER" id="PTHR34720">
    <property type="entry name" value="MICROCYSTIN DEPENDENT PROTEIN"/>
    <property type="match status" value="1"/>
</dbReference>
<dbReference type="InterPro" id="IPR053784">
    <property type="entry name" value="Choice_anch_U_dom"/>
</dbReference>
<dbReference type="InterPro" id="IPR025592">
    <property type="entry name" value="DUF4347"/>
</dbReference>
<dbReference type="Gene3D" id="2.60.40.2030">
    <property type="match status" value="3"/>
</dbReference>
<accession>A0ABQ6GWG1</accession>
<feature type="domain" description="Calx-beta" evidence="6">
    <location>
        <begin position="1970"/>
        <end position="2047"/>
    </location>
</feature>
<feature type="compositionally biased region" description="Acidic residues" evidence="4">
    <location>
        <begin position="2167"/>
        <end position="2176"/>
    </location>
</feature>
<evidence type="ECO:0000256" key="4">
    <source>
        <dbReference type="SAM" id="MobiDB-lite"/>
    </source>
</evidence>
<dbReference type="Gene3D" id="2.60.40.2810">
    <property type="match status" value="2"/>
</dbReference>
<keyword evidence="3" id="KW-0106">Calcium</keyword>
<evidence type="ECO:0000313" key="8">
    <source>
        <dbReference type="EMBL" id="GLX79702.1"/>
    </source>
</evidence>
<evidence type="ECO:0000256" key="1">
    <source>
        <dbReference type="ARBA" id="ARBA00022729"/>
    </source>
</evidence>
<dbReference type="SUPFAM" id="SSF141072">
    <property type="entry name" value="CalX-like"/>
    <property type="match status" value="3"/>
</dbReference>
<dbReference type="InterPro" id="IPR038081">
    <property type="entry name" value="CalX-like_sf"/>
</dbReference>
<keyword evidence="9" id="KW-1185">Reference proteome</keyword>
<gene>
    <name evidence="8" type="ORF">tinsulaeT_30420</name>
</gene>
<evidence type="ECO:0000256" key="3">
    <source>
        <dbReference type="ARBA" id="ARBA00022837"/>
    </source>
</evidence>
<feature type="domain" description="DUF4347" evidence="7">
    <location>
        <begin position="108"/>
        <end position="270"/>
    </location>
</feature>
<dbReference type="Gene3D" id="2.60.40.10">
    <property type="entry name" value="Immunoglobulins"/>
    <property type="match status" value="2"/>
</dbReference>
<feature type="region of interest" description="Disordered" evidence="4">
    <location>
        <begin position="2094"/>
        <end position="2116"/>
    </location>
</feature>